<accession>A0A8H4SZ28</accession>
<evidence type="ECO:0000313" key="1">
    <source>
        <dbReference type="EMBL" id="KAF4948222.1"/>
    </source>
</evidence>
<organism evidence="1 2">
    <name type="scientific">Fusarium sarcochroum</name>
    <dbReference type="NCBI Taxonomy" id="1208366"/>
    <lineage>
        <taxon>Eukaryota</taxon>
        <taxon>Fungi</taxon>
        <taxon>Dikarya</taxon>
        <taxon>Ascomycota</taxon>
        <taxon>Pezizomycotina</taxon>
        <taxon>Sordariomycetes</taxon>
        <taxon>Hypocreomycetidae</taxon>
        <taxon>Hypocreales</taxon>
        <taxon>Nectriaceae</taxon>
        <taxon>Fusarium</taxon>
        <taxon>Fusarium lateritium species complex</taxon>
    </lineage>
</organism>
<name>A0A8H4SZ28_9HYPO</name>
<proteinExistence type="predicted"/>
<reference evidence="1" key="2">
    <citation type="submission" date="2020-05" db="EMBL/GenBank/DDBJ databases">
        <authorList>
            <person name="Kim H.-S."/>
            <person name="Proctor R.H."/>
            <person name="Brown D.W."/>
        </authorList>
    </citation>
    <scope>NUCLEOTIDE SEQUENCE</scope>
    <source>
        <strain evidence="1">NRRL 20472</strain>
    </source>
</reference>
<dbReference type="Proteomes" id="UP000622797">
    <property type="component" value="Unassembled WGS sequence"/>
</dbReference>
<protein>
    <submittedName>
        <fullName evidence="1">Uncharacterized protein</fullName>
    </submittedName>
</protein>
<evidence type="ECO:0000313" key="2">
    <source>
        <dbReference type="Proteomes" id="UP000622797"/>
    </source>
</evidence>
<gene>
    <name evidence="1" type="ORF">FSARC_13788</name>
</gene>
<comment type="caution">
    <text evidence="1">The sequence shown here is derived from an EMBL/GenBank/DDBJ whole genome shotgun (WGS) entry which is preliminary data.</text>
</comment>
<keyword evidence="2" id="KW-1185">Reference proteome</keyword>
<sequence>QFNHLPITAWCTFKQTLPSAVDDSKDVESYPKNTFKDRVEIEILTATVPPDKEQLEPVEDEDKWPTWCKLRPKGRLETRFGQRREFT</sequence>
<dbReference type="EMBL" id="JABEXW010001058">
    <property type="protein sequence ID" value="KAF4948222.1"/>
    <property type="molecule type" value="Genomic_DNA"/>
</dbReference>
<reference evidence="1" key="1">
    <citation type="journal article" date="2020" name="BMC Genomics">
        <title>Correction to: Identification and distribution of gene clusters required for synthesis of sphingolipid metabolism inhibitors in diverse species of the filamentous fungus Fusarium.</title>
        <authorList>
            <person name="Kim H.S."/>
            <person name="Lohmar J.M."/>
            <person name="Busman M."/>
            <person name="Brown D.W."/>
            <person name="Naumann T.A."/>
            <person name="Divon H.H."/>
            <person name="Lysoe E."/>
            <person name="Uhlig S."/>
            <person name="Proctor R.H."/>
        </authorList>
    </citation>
    <scope>NUCLEOTIDE SEQUENCE</scope>
    <source>
        <strain evidence="1">NRRL 20472</strain>
    </source>
</reference>
<dbReference type="AlphaFoldDB" id="A0A8H4SZ28"/>
<feature type="non-terminal residue" evidence="1">
    <location>
        <position position="1"/>
    </location>
</feature>